<dbReference type="Pfam" id="PF13640">
    <property type="entry name" value="2OG-FeII_Oxy_3"/>
    <property type="match status" value="1"/>
</dbReference>
<evidence type="ECO:0000259" key="1">
    <source>
        <dbReference type="PROSITE" id="PS51471"/>
    </source>
</evidence>
<dbReference type="PROSITE" id="PS51471">
    <property type="entry name" value="FE2OG_OXY"/>
    <property type="match status" value="1"/>
</dbReference>
<dbReference type="GO" id="GO:0006974">
    <property type="term" value="P:DNA damage response"/>
    <property type="evidence" value="ECO:0007669"/>
    <property type="project" value="TreeGrafter"/>
</dbReference>
<dbReference type="GO" id="GO:0016706">
    <property type="term" value="F:2-oxoglutarate-dependent dioxygenase activity"/>
    <property type="evidence" value="ECO:0007669"/>
    <property type="project" value="InterPro"/>
</dbReference>
<gene>
    <name evidence="2" type="ORF">P090810_136</name>
</gene>
<dbReference type="EMBL" id="KU686210">
    <property type="protein sequence ID" value="AOV61609.1"/>
    <property type="molecule type" value="Genomic_DNA"/>
</dbReference>
<dbReference type="OrthoDB" id="17506at10239"/>
<dbReference type="Gene3D" id="2.60.120.620">
    <property type="entry name" value="q2cbj1_9rhob like domain"/>
    <property type="match status" value="1"/>
</dbReference>
<dbReference type="GeneID" id="30310089"/>
<dbReference type="Proteomes" id="UP000204364">
    <property type="component" value="Segment"/>
</dbReference>
<dbReference type="InterPro" id="IPR044862">
    <property type="entry name" value="Pro_4_hyd_alph_FE2OG_OXY"/>
</dbReference>
<dbReference type="RefSeq" id="YP_009325125.1">
    <property type="nucleotide sequence ID" value="NC_031944.1"/>
</dbReference>
<dbReference type="PANTHER" id="PTHR41536">
    <property type="entry name" value="PKHD-TYPE HYDROXYLASE YBIX"/>
    <property type="match status" value="1"/>
</dbReference>
<keyword evidence="3" id="KW-1185">Reference proteome</keyword>
<dbReference type="InterPro" id="IPR023550">
    <property type="entry name" value="PKHD_hydroxylase"/>
</dbReference>
<evidence type="ECO:0000313" key="3">
    <source>
        <dbReference type="Proteomes" id="UP000204364"/>
    </source>
</evidence>
<name>A0A1D8KSK5_9CAUD</name>
<protein>
    <submittedName>
        <fullName evidence="2">2OG-Fe(II) oxygenase superfamily domain containing protein</fullName>
    </submittedName>
</protein>
<organism evidence="2 3">
    <name type="scientific">Synechococcus phage S-WAM1</name>
    <dbReference type="NCBI Taxonomy" id="1815521"/>
    <lineage>
        <taxon>Viruses</taxon>
        <taxon>Duplodnaviria</taxon>
        <taxon>Heunggongvirae</taxon>
        <taxon>Uroviricota</taxon>
        <taxon>Caudoviricetes</taxon>
        <taxon>Pantevenvirales</taxon>
        <taxon>Kyanoviridae</taxon>
        <taxon>Sokavirus</taxon>
        <taxon>Sokavirus swam1</taxon>
    </lineage>
</organism>
<reference evidence="2 3" key="1">
    <citation type="journal article" date="2016" name="Virology">
        <title>The genomic content and context of auxiliary metabolic genes in marine cyanomyoviruses.</title>
        <authorList>
            <person name="Crummett L.T."/>
            <person name="Puxty R.J."/>
            <person name="Weihe C."/>
            <person name="Marston M.F."/>
            <person name="Martiny J.B."/>
        </authorList>
    </citation>
    <scope>NUCLEOTIDE SEQUENCE [LARGE SCALE GENOMIC DNA]</scope>
    <source>
        <strain evidence="2">0810PA09</strain>
    </source>
</reference>
<dbReference type="InterPro" id="IPR005123">
    <property type="entry name" value="Oxoglu/Fe-dep_dioxygenase_dom"/>
</dbReference>
<proteinExistence type="predicted"/>
<dbReference type="KEGG" id="vg:30310089"/>
<dbReference type="PANTHER" id="PTHR41536:SF1">
    <property type="entry name" value="PKHD-TYPE HYDROXYLASE YBIX"/>
    <property type="match status" value="1"/>
</dbReference>
<evidence type="ECO:0000313" key="2">
    <source>
        <dbReference type="EMBL" id="AOV61609.1"/>
    </source>
</evidence>
<feature type="domain" description="Fe2OG dioxygenase" evidence="1">
    <location>
        <begin position="61"/>
        <end position="165"/>
    </location>
</feature>
<sequence>MLYRTKILNESEVERTLASAVGATLIKRNTPDKYCYELLGYGSSFGGFAAEELDHEVDASDHQRLTLSNARTGYTYKEYRAGQSYGWHSDEVVSSDGLRLDVSTTLFLNNPDEYDGGELDLRFGDFCVSVKLPAGYAVIYPTGLLHRVQPVKSGIRKVIHWWDQSNIQNPFIRDSVIALDASGNEKTDLYISQLERFC</sequence>
<accession>A0A1D8KSK5</accession>